<dbReference type="REBASE" id="145557">
    <property type="entry name" value="M.AfeITV01ORF6255P"/>
</dbReference>
<evidence type="ECO:0000256" key="3">
    <source>
        <dbReference type="ARBA" id="ARBA00022679"/>
    </source>
</evidence>
<dbReference type="GO" id="GO:0032259">
    <property type="term" value="P:methylation"/>
    <property type="evidence" value="ECO:0007669"/>
    <property type="project" value="UniProtKB-KW"/>
</dbReference>
<evidence type="ECO:0000256" key="1">
    <source>
        <dbReference type="ARBA" id="ARBA00006594"/>
    </source>
</evidence>
<dbReference type="PROSITE" id="PS00092">
    <property type="entry name" value="N6_MTASE"/>
    <property type="match status" value="1"/>
</dbReference>
<dbReference type="InterPro" id="IPR002941">
    <property type="entry name" value="DNA_methylase_N4/N6"/>
</dbReference>
<dbReference type="Proteomes" id="UP000053557">
    <property type="component" value="Unassembled WGS sequence"/>
</dbReference>
<dbReference type="RefSeq" id="WP_067711036.1">
    <property type="nucleotide sequence ID" value="NZ_LPVJ01000001.1"/>
</dbReference>
<dbReference type="GO" id="GO:0009307">
    <property type="term" value="P:DNA restriction-modification system"/>
    <property type="evidence" value="ECO:0007669"/>
    <property type="project" value="UniProtKB-KW"/>
</dbReference>
<keyword evidence="4" id="KW-0949">S-adenosyl-L-methionine</keyword>
<name>A0A124IWH9_9BACL</name>
<organism evidence="7 9">
    <name type="scientific">Ferroacidibacillus organovorans</name>
    <dbReference type="NCBI Taxonomy" id="1765683"/>
    <lineage>
        <taxon>Bacteria</taxon>
        <taxon>Bacillati</taxon>
        <taxon>Bacillota</taxon>
        <taxon>Bacilli</taxon>
        <taxon>Bacillales</taxon>
        <taxon>Alicyclobacillaceae</taxon>
        <taxon>Ferroacidibacillus</taxon>
    </lineage>
</organism>
<keyword evidence="9" id="KW-1185">Reference proteome</keyword>
<sequence length="554" mass="62153">MEQKYKGRLELTWTNKDKRLLAQQTGNYEWVSPSDYRVAEVRLLQSESTYGERNSGNLLIQGDSLYALESLCKIPSYRDKYVGKVKLAYIDPPFNTRQTFEQYHDALEHSVWLTMMRDRLRNIKDLLAPGGSVWVHCDDSEQHRLRCVMDEVFGPDNFVATVIWQKSHTRENRTDISTTHDYIIVYANERSVWATTRNLLPPTDEQIGRYENPDNDPRGIWTSLPAHAKAGPGRRASQFYSITRPSGRTIDPPPGRCWLYTEDRFQELISDNRIWFGRDGNGAPRVKRFLSEVPAGLVPVSIWSHQEVGTTGDAKNEVIAVLADTVPFATPKPERLMERIIHIASNPGDIVLDCFAGSGTTAAVAHKMGRRWVTVEWSEDTVNNFIIPRLQKVVGGQDPGGVTESAGWEGGGGFDYLRIGPSMFTDVGGRVMLSDWATNGKLSQAVAAQLGFDHSQEPPFCGRKGKQHLAVVDGMVNDVVVQLLVQHMAEDELLLLCGTAVDPKARTVLRKLRPGSSIRKIPSALLAGYRYQPPEFIEDSTEQELSPSEVISRD</sequence>
<comment type="caution">
    <text evidence="7">The sequence shown here is derived from an EMBL/GenBank/DDBJ whole genome shotgun (WGS) entry which is preliminary data.</text>
</comment>
<evidence type="ECO:0000256" key="2">
    <source>
        <dbReference type="ARBA" id="ARBA00022603"/>
    </source>
</evidence>
<keyword evidence="2" id="KW-0489">Methyltransferase</keyword>
<dbReference type="SUPFAM" id="SSF53335">
    <property type="entry name" value="S-adenosyl-L-methionine-dependent methyltransferases"/>
    <property type="match status" value="1"/>
</dbReference>
<evidence type="ECO:0000313" key="7">
    <source>
        <dbReference type="EMBL" id="KUO97460.1"/>
    </source>
</evidence>
<evidence type="ECO:0000256" key="4">
    <source>
        <dbReference type="ARBA" id="ARBA00022691"/>
    </source>
</evidence>
<dbReference type="AlphaFoldDB" id="A0A124IWH9"/>
<dbReference type="EMBL" id="LPVJ01000001">
    <property type="protein sequence ID" value="KUO97460.1"/>
    <property type="molecule type" value="Genomic_DNA"/>
</dbReference>
<dbReference type="Pfam" id="PF01555">
    <property type="entry name" value="N6_N4_Mtase"/>
    <property type="match status" value="1"/>
</dbReference>
<dbReference type="InterPro" id="IPR029063">
    <property type="entry name" value="SAM-dependent_MTases_sf"/>
</dbReference>
<protein>
    <recommendedName>
        <fullName evidence="6">DNA methylase N-4/N-6 domain-containing protein</fullName>
    </recommendedName>
</protein>
<dbReference type="EMBL" id="LPVJ01000001">
    <property type="protein sequence ID" value="KUO97482.1"/>
    <property type="molecule type" value="Genomic_DNA"/>
</dbReference>
<evidence type="ECO:0000259" key="6">
    <source>
        <dbReference type="Pfam" id="PF01555"/>
    </source>
</evidence>
<dbReference type="InterPro" id="IPR002295">
    <property type="entry name" value="N4/N6-MTase_EcoPI_Mod-like"/>
</dbReference>
<feature type="domain" description="DNA methylase N-4/N-6" evidence="6">
    <location>
        <begin position="85"/>
        <end position="383"/>
    </location>
</feature>
<dbReference type="GO" id="GO:0003677">
    <property type="term" value="F:DNA binding"/>
    <property type="evidence" value="ECO:0007669"/>
    <property type="project" value="InterPro"/>
</dbReference>
<dbReference type="Gene3D" id="3.40.50.150">
    <property type="entry name" value="Vaccinia Virus protein VP39"/>
    <property type="match status" value="1"/>
</dbReference>
<evidence type="ECO:0000313" key="8">
    <source>
        <dbReference type="EMBL" id="KUO97482.1"/>
    </source>
</evidence>
<evidence type="ECO:0000313" key="9">
    <source>
        <dbReference type="Proteomes" id="UP000053557"/>
    </source>
</evidence>
<evidence type="ECO:0000256" key="5">
    <source>
        <dbReference type="ARBA" id="ARBA00022747"/>
    </source>
</evidence>
<gene>
    <name evidence="7" type="ORF">ATW55_06255</name>
    <name evidence="8" type="ORF">ATW55_06380</name>
</gene>
<dbReference type="GO" id="GO:0008170">
    <property type="term" value="F:N-methyltransferase activity"/>
    <property type="evidence" value="ECO:0007669"/>
    <property type="project" value="InterPro"/>
</dbReference>
<dbReference type="InterPro" id="IPR002052">
    <property type="entry name" value="DNA_methylase_N6_adenine_CS"/>
</dbReference>
<keyword evidence="5" id="KW-0680">Restriction system</keyword>
<dbReference type="OrthoDB" id="9800801at2"/>
<accession>A0A124IWH9</accession>
<reference evidence="7 9" key="1">
    <citation type="submission" date="2015-12" db="EMBL/GenBank/DDBJ databases">
        <title>Draft genome sequence of Acidibacillus ferrooxidans ITV001, isolated from a chalcopyrite acid mine drainage site in Brazil.</title>
        <authorList>
            <person name="Dall'Agnol H."/>
            <person name="Nancucheo I."/>
            <person name="Johnson B."/>
            <person name="Oliveira R."/>
            <person name="Leite L."/>
            <person name="Pylro V."/>
            <person name="Nunes G.L."/>
            <person name="Tzotzos G."/>
            <person name="Fernandes G.R."/>
            <person name="Dutra J."/>
            <person name="Orellana S.C."/>
            <person name="Oliveira G."/>
        </authorList>
    </citation>
    <scope>NUCLEOTIDE SEQUENCE [LARGE SCALE GENOMIC DNA]</scope>
    <source>
        <strain evidence="7">ITV001</strain>
        <strain evidence="9">ITV01</strain>
    </source>
</reference>
<dbReference type="PRINTS" id="PR00506">
    <property type="entry name" value="D21N6MTFRASE"/>
</dbReference>
<proteinExistence type="inferred from homology"/>
<keyword evidence="3" id="KW-0808">Transferase</keyword>
<comment type="similarity">
    <text evidence="1">Belongs to the N(4)/N(6)-methyltransferase family.</text>
</comment>